<dbReference type="EMBL" id="LAZR01000463">
    <property type="protein sequence ID" value="KKN67880.1"/>
    <property type="molecule type" value="Genomic_DNA"/>
</dbReference>
<gene>
    <name evidence="1" type="ORF">LCGC14_0456670</name>
</gene>
<dbReference type="AlphaFoldDB" id="A0A0F9SG86"/>
<organism evidence="1">
    <name type="scientific">marine sediment metagenome</name>
    <dbReference type="NCBI Taxonomy" id="412755"/>
    <lineage>
        <taxon>unclassified sequences</taxon>
        <taxon>metagenomes</taxon>
        <taxon>ecological metagenomes</taxon>
    </lineage>
</organism>
<proteinExistence type="predicted"/>
<reference evidence="1" key="1">
    <citation type="journal article" date="2015" name="Nature">
        <title>Complex archaea that bridge the gap between prokaryotes and eukaryotes.</title>
        <authorList>
            <person name="Spang A."/>
            <person name="Saw J.H."/>
            <person name="Jorgensen S.L."/>
            <person name="Zaremba-Niedzwiedzka K."/>
            <person name="Martijn J."/>
            <person name="Lind A.E."/>
            <person name="van Eijk R."/>
            <person name="Schleper C."/>
            <person name="Guy L."/>
            <person name="Ettema T.J."/>
        </authorList>
    </citation>
    <scope>NUCLEOTIDE SEQUENCE</scope>
</reference>
<evidence type="ECO:0000313" key="1">
    <source>
        <dbReference type="EMBL" id="KKN67880.1"/>
    </source>
</evidence>
<sequence length="73" mass="8533">MEWRDCDKDPPEEDGQRVRVLINMEVDMFYLPSCKKCKWVMANSEEQEQEVIGWKPIEGAQSYYNVEGVDGMA</sequence>
<comment type="caution">
    <text evidence="1">The sequence shown here is derived from an EMBL/GenBank/DDBJ whole genome shotgun (WGS) entry which is preliminary data.</text>
</comment>
<protein>
    <submittedName>
        <fullName evidence="1">Uncharacterized protein</fullName>
    </submittedName>
</protein>
<name>A0A0F9SG86_9ZZZZ</name>
<accession>A0A0F9SG86</accession>